<dbReference type="AlphaFoldDB" id="A0A2U1L9R9"/>
<name>A0A2U1L9R9_ARTAN</name>
<organism evidence="1 2">
    <name type="scientific">Artemisia annua</name>
    <name type="common">Sweet wormwood</name>
    <dbReference type="NCBI Taxonomy" id="35608"/>
    <lineage>
        <taxon>Eukaryota</taxon>
        <taxon>Viridiplantae</taxon>
        <taxon>Streptophyta</taxon>
        <taxon>Embryophyta</taxon>
        <taxon>Tracheophyta</taxon>
        <taxon>Spermatophyta</taxon>
        <taxon>Magnoliopsida</taxon>
        <taxon>eudicotyledons</taxon>
        <taxon>Gunneridae</taxon>
        <taxon>Pentapetalae</taxon>
        <taxon>asterids</taxon>
        <taxon>campanulids</taxon>
        <taxon>Asterales</taxon>
        <taxon>Asteraceae</taxon>
        <taxon>Asteroideae</taxon>
        <taxon>Anthemideae</taxon>
        <taxon>Artemisiinae</taxon>
        <taxon>Artemisia</taxon>
    </lineage>
</organism>
<sequence length="231" mass="26228">MPGQPGIETKGVWERVGKPCYGVPTDMRRRSSDHVVAAIAHGAEISPGVDRLVEKNSVVAAIAHGAEISPGVDRLVEKKSDLTMKLVTMCPELAIGHAFGNDEFATGNLTPPPHSFEAAEKIRCKTEFQSTTVRRELVQDMVRRLEITGFLIPVSIINDEIEKADSNNDSVDLTAVKFDEIGHLNYKANHVFYPPEKKKFKWLCAYYWASVFEWRFMQWQLDKDVRQWLRR</sequence>
<comment type="caution">
    <text evidence="1">The sequence shown here is derived from an EMBL/GenBank/DDBJ whole genome shotgun (WGS) entry which is preliminary data.</text>
</comment>
<evidence type="ECO:0000313" key="2">
    <source>
        <dbReference type="Proteomes" id="UP000245207"/>
    </source>
</evidence>
<dbReference type="Proteomes" id="UP000245207">
    <property type="component" value="Unassembled WGS sequence"/>
</dbReference>
<protein>
    <submittedName>
        <fullName evidence="1">Uncharacterized protein</fullName>
    </submittedName>
</protein>
<keyword evidence="2" id="KW-1185">Reference proteome</keyword>
<dbReference type="EMBL" id="PKPP01010610">
    <property type="protein sequence ID" value="PWA45742.1"/>
    <property type="molecule type" value="Genomic_DNA"/>
</dbReference>
<gene>
    <name evidence="1" type="ORF">CTI12_AA519270</name>
</gene>
<proteinExistence type="predicted"/>
<reference evidence="1 2" key="1">
    <citation type="journal article" date="2018" name="Mol. Plant">
        <title>The genome of Artemisia annua provides insight into the evolution of Asteraceae family and artemisinin biosynthesis.</title>
        <authorList>
            <person name="Shen Q."/>
            <person name="Zhang L."/>
            <person name="Liao Z."/>
            <person name="Wang S."/>
            <person name="Yan T."/>
            <person name="Shi P."/>
            <person name="Liu M."/>
            <person name="Fu X."/>
            <person name="Pan Q."/>
            <person name="Wang Y."/>
            <person name="Lv Z."/>
            <person name="Lu X."/>
            <person name="Zhang F."/>
            <person name="Jiang W."/>
            <person name="Ma Y."/>
            <person name="Chen M."/>
            <person name="Hao X."/>
            <person name="Li L."/>
            <person name="Tang Y."/>
            <person name="Lv G."/>
            <person name="Zhou Y."/>
            <person name="Sun X."/>
            <person name="Brodelius P.E."/>
            <person name="Rose J.K.C."/>
            <person name="Tang K."/>
        </authorList>
    </citation>
    <scope>NUCLEOTIDE SEQUENCE [LARGE SCALE GENOMIC DNA]</scope>
    <source>
        <strain evidence="2">cv. Huhao1</strain>
        <tissue evidence="1">Leaf</tissue>
    </source>
</reference>
<accession>A0A2U1L9R9</accession>
<evidence type="ECO:0000313" key="1">
    <source>
        <dbReference type="EMBL" id="PWA45742.1"/>
    </source>
</evidence>